<comment type="pathway">
    <text evidence="2 9">Amino-acid biosynthesis; L-tryptophan biosynthesis; L-tryptophan from chorismate: step 3/5.</text>
</comment>
<dbReference type="HAMAP" id="MF_00135">
    <property type="entry name" value="PRAI"/>
    <property type="match status" value="1"/>
</dbReference>
<comment type="similarity">
    <text evidence="9">Belongs to the TrpF family.</text>
</comment>
<dbReference type="InterPro" id="IPR001240">
    <property type="entry name" value="PRAI_dom"/>
</dbReference>
<dbReference type="CDD" id="cd00405">
    <property type="entry name" value="PRAI"/>
    <property type="match status" value="1"/>
</dbReference>
<keyword evidence="7 9" id="KW-0057">Aromatic amino acid biosynthesis</keyword>
<dbReference type="Proteomes" id="UP001336020">
    <property type="component" value="Unassembled WGS sequence"/>
</dbReference>
<sequence length="201" mass="20744">MFVKICGLREPEHVAAAVSAGADAIGFVLTESPRKVTPERAAELAAGVPETVLTVGVFARQSIAEVRALADVSGVRAIQLHGNYPVESFTALAEHSARLIRAVGADTAQPLTAGAFGEDMLLVDAPRPGSGESWDPAVVPSLPTGRWLLAGGLYPDTVAAAITAVRPWGVDVSSGVEVSRGVKDSDAIRRFVAAAKSSGPH</sequence>
<evidence type="ECO:0000313" key="11">
    <source>
        <dbReference type="EMBL" id="MEE2056567.1"/>
    </source>
</evidence>
<evidence type="ECO:0000256" key="9">
    <source>
        <dbReference type="HAMAP-Rule" id="MF_00135"/>
    </source>
</evidence>
<dbReference type="Pfam" id="PF00697">
    <property type="entry name" value="PRAI"/>
    <property type="match status" value="1"/>
</dbReference>
<gene>
    <name evidence="9" type="primary">trpF</name>
    <name evidence="11" type="ORF">Q7514_03365</name>
</gene>
<evidence type="ECO:0000256" key="7">
    <source>
        <dbReference type="ARBA" id="ARBA00023141"/>
    </source>
</evidence>
<keyword evidence="12" id="KW-1185">Reference proteome</keyword>
<feature type="domain" description="N-(5'phosphoribosyl) anthranilate isomerase (PRAI)" evidence="10">
    <location>
        <begin position="3"/>
        <end position="193"/>
    </location>
</feature>
<dbReference type="GO" id="GO:0016853">
    <property type="term" value="F:isomerase activity"/>
    <property type="evidence" value="ECO:0007669"/>
    <property type="project" value="UniProtKB-KW"/>
</dbReference>
<dbReference type="PANTHER" id="PTHR42894:SF1">
    <property type="entry name" value="N-(5'-PHOSPHORIBOSYL)ANTHRANILATE ISOMERASE"/>
    <property type="match status" value="1"/>
</dbReference>
<evidence type="ECO:0000256" key="5">
    <source>
        <dbReference type="ARBA" id="ARBA00022605"/>
    </source>
</evidence>
<evidence type="ECO:0000256" key="6">
    <source>
        <dbReference type="ARBA" id="ARBA00022822"/>
    </source>
</evidence>
<comment type="caution">
    <text evidence="11">The sequence shown here is derived from an EMBL/GenBank/DDBJ whole genome shotgun (WGS) entry which is preliminary data.</text>
</comment>
<dbReference type="Gene3D" id="3.20.20.70">
    <property type="entry name" value="Aldolase class I"/>
    <property type="match status" value="1"/>
</dbReference>
<dbReference type="EC" id="5.3.1.24" evidence="3 9"/>
<keyword evidence="5 9" id="KW-0028">Amino-acid biosynthesis</keyword>
<proteinExistence type="inferred from homology"/>
<evidence type="ECO:0000313" key="12">
    <source>
        <dbReference type="Proteomes" id="UP001336020"/>
    </source>
</evidence>
<dbReference type="InterPro" id="IPR011060">
    <property type="entry name" value="RibuloseP-bd_barrel"/>
</dbReference>
<dbReference type="InterPro" id="IPR044643">
    <property type="entry name" value="TrpF_fam"/>
</dbReference>
<dbReference type="InterPro" id="IPR013785">
    <property type="entry name" value="Aldolase_TIM"/>
</dbReference>
<name>A0ABU7L4V4_9NOCA</name>
<dbReference type="EMBL" id="JAUTXY010000001">
    <property type="protein sequence ID" value="MEE2056567.1"/>
    <property type="molecule type" value="Genomic_DNA"/>
</dbReference>
<accession>A0ABU7L4V4</accession>
<dbReference type="SUPFAM" id="SSF51366">
    <property type="entry name" value="Ribulose-phoshate binding barrel"/>
    <property type="match status" value="1"/>
</dbReference>
<protein>
    <recommendedName>
        <fullName evidence="4 9">N-(5'-phosphoribosyl)anthranilate isomerase</fullName>
        <shortName evidence="9">PRAI</shortName>
        <ecNumber evidence="3 9">5.3.1.24</ecNumber>
    </recommendedName>
</protein>
<evidence type="ECO:0000259" key="10">
    <source>
        <dbReference type="Pfam" id="PF00697"/>
    </source>
</evidence>
<keyword evidence="6 9" id="KW-0822">Tryptophan biosynthesis</keyword>
<dbReference type="RefSeq" id="WP_330131814.1">
    <property type="nucleotide sequence ID" value="NZ_JAUTXY010000001.1"/>
</dbReference>
<organism evidence="11 12">
    <name type="scientific">Rhodococcus artemisiae</name>
    <dbReference type="NCBI Taxonomy" id="714159"/>
    <lineage>
        <taxon>Bacteria</taxon>
        <taxon>Bacillati</taxon>
        <taxon>Actinomycetota</taxon>
        <taxon>Actinomycetes</taxon>
        <taxon>Mycobacteriales</taxon>
        <taxon>Nocardiaceae</taxon>
        <taxon>Rhodococcus</taxon>
    </lineage>
</organism>
<dbReference type="PANTHER" id="PTHR42894">
    <property type="entry name" value="N-(5'-PHOSPHORIBOSYL)ANTHRANILATE ISOMERASE"/>
    <property type="match status" value="1"/>
</dbReference>
<keyword evidence="8 9" id="KW-0413">Isomerase</keyword>
<evidence type="ECO:0000256" key="8">
    <source>
        <dbReference type="ARBA" id="ARBA00023235"/>
    </source>
</evidence>
<evidence type="ECO:0000256" key="2">
    <source>
        <dbReference type="ARBA" id="ARBA00004664"/>
    </source>
</evidence>
<comment type="catalytic activity">
    <reaction evidence="1 9">
        <text>N-(5-phospho-beta-D-ribosyl)anthranilate = 1-(2-carboxyphenylamino)-1-deoxy-D-ribulose 5-phosphate</text>
        <dbReference type="Rhea" id="RHEA:21540"/>
        <dbReference type="ChEBI" id="CHEBI:18277"/>
        <dbReference type="ChEBI" id="CHEBI:58613"/>
        <dbReference type="EC" id="5.3.1.24"/>
    </reaction>
</comment>
<evidence type="ECO:0000256" key="1">
    <source>
        <dbReference type="ARBA" id="ARBA00001164"/>
    </source>
</evidence>
<evidence type="ECO:0000256" key="4">
    <source>
        <dbReference type="ARBA" id="ARBA00022272"/>
    </source>
</evidence>
<reference evidence="11 12" key="1">
    <citation type="submission" date="2023-07" db="EMBL/GenBank/DDBJ databases">
        <authorList>
            <person name="Girao M."/>
            <person name="Carvalho M.F."/>
        </authorList>
    </citation>
    <scope>NUCLEOTIDE SEQUENCE [LARGE SCALE GENOMIC DNA]</scope>
    <source>
        <strain evidence="11 12">YIM65754</strain>
    </source>
</reference>
<evidence type="ECO:0000256" key="3">
    <source>
        <dbReference type="ARBA" id="ARBA00012572"/>
    </source>
</evidence>